<proteinExistence type="predicted"/>
<feature type="region of interest" description="Disordered" evidence="3">
    <location>
        <begin position="107"/>
        <end position="132"/>
    </location>
</feature>
<dbReference type="CDD" id="cd04496">
    <property type="entry name" value="SSB_OBF"/>
    <property type="match status" value="1"/>
</dbReference>
<reference evidence="4" key="1">
    <citation type="journal article" date="2021" name="PeerJ">
        <title>Extensive microbial diversity within the chicken gut microbiome revealed by metagenomics and culture.</title>
        <authorList>
            <person name="Gilroy R."/>
            <person name="Ravi A."/>
            <person name="Getino M."/>
            <person name="Pursley I."/>
            <person name="Horton D.L."/>
            <person name="Alikhan N.F."/>
            <person name="Baker D."/>
            <person name="Gharbi K."/>
            <person name="Hall N."/>
            <person name="Watson M."/>
            <person name="Adriaenssens E.M."/>
            <person name="Foster-Nyarko E."/>
            <person name="Jarju S."/>
            <person name="Secka A."/>
            <person name="Antonio M."/>
            <person name="Oren A."/>
            <person name="Chaudhuri R.R."/>
            <person name="La Ragione R."/>
            <person name="Hildebrand F."/>
            <person name="Pallen M.J."/>
        </authorList>
    </citation>
    <scope>NUCLEOTIDE SEQUENCE</scope>
    <source>
        <strain evidence="4">CHK172-16539</strain>
    </source>
</reference>
<protein>
    <recommendedName>
        <fullName evidence="2">Single-stranded DNA-binding protein</fullName>
    </recommendedName>
</protein>
<accession>A0A9D2F6X4</accession>
<evidence type="ECO:0000256" key="3">
    <source>
        <dbReference type="SAM" id="MobiDB-lite"/>
    </source>
</evidence>
<keyword evidence="1 2" id="KW-0238">DNA-binding</keyword>
<dbReference type="PIRSF" id="PIRSF002070">
    <property type="entry name" value="SSB"/>
    <property type="match status" value="1"/>
</dbReference>
<dbReference type="SUPFAM" id="SSF50249">
    <property type="entry name" value="Nucleic acid-binding proteins"/>
    <property type="match status" value="1"/>
</dbReference>
<dbReference type="InterPro" id="IPR012340">
    <property type="entry name" value="NA-bd_OB-fold"/>
</dbReference>
<dbReference type="Pfam" id="PF00436">
    <property type="entry name" value="SSB"/>
    <property type="match status" value="1"/>
</dbReference>
<gene>
    <name evidence="4" type="ORF">IAA20_03700</name>
</gene>
<evidence type="ECO:0000313" key="5">
    <source>
        <dbReference type="Proteomes" id="UP000824063"/>
    </source>
</evidence>
<name>A0A9D2F6X4_9ENTE</name>
<dbReference type="GO" id="GO:0003697">
    <property type="term" value="F:single-stranded DNA binding"/>
    <property type="evidence" value="ECO:0007669"/>
    <property type="project" value="InterPro"/>
</dbReference>
<feature type="compositionally biased region" description="Basic and acidic residues" evidence="3">
    <location>
        <begin position="108"/>
        <end position="125"/>
    </location>
</feature>
<evidence type="ECO:0000256" key="2">
    <source>
        <dbReference type="PIRNR" id="PIRNR002070"/>
    </source>
</evidence>
<dbReference type="PROSITE" id="PS50935">
    <property type="entry name" value="SSB"/>
    <property type="match status" value="1"/>
</dbReference>
<evidence type="ECO:0000256" key="1">
    <source>
        <dbReference type="ARBA" id="ARBA00023125"/>
    </source>
</evidence>
<sequence>MQTYIADGRVTFISSKGLTQTAKGTATLTFGFACSSTYKQDDGSMLSTYHTVVSYGKQAEFLSKALSVGSPILVKGQIIDRPYVSEDGEQKGYRFLLPDKQGGIALLETKEDSESRKKKHEKEPLIDDNLEEDYSFPNELDEEFPF</sequence>
<dbReference type="InterPro" id="IPR000424">
    <property type="entry name" value="Primosome_PriB/ssb"/>
</dbReference>
<evidence type="ECO:0000313" key="4">
    <source>
        <dbReference type="EMBL" id="HIZ53032.1"/>
    </source>
</evidence>
<dbReference type="AlphaFoldDB" id="A0A9D2F6X4"/>
<dbReference type="EMBL" id="DXBN01000089">
    <property type="protein sequence ID" value="HIZ53032.1"/>
    <property type="molecule type" value="Genomic_DNA"/>
</dbReference>
<organism evidence="4 5">
    <name type="scientific">Candidatus Enterococcus avicola</name>
    <dbReference type="NCBI Taxonomy" id="2838561"/>
    <lineage>
        <taxon>Bacteria</taxon>
        <taxon>Bacillati</taxon>
        <taxon>Bacillota</taxon>
        <taxon>Bacilli</taxon>
        <taxon>Lactobacillales</taxon>
        <taxon>Enterococcaceae</taxon>
        <taxon>Enterococcus</taxon>
    </lineage>
</organism>
<dbReference type="InterPro" id="IPR011344">
    <property type="entry name" value="ssDNA-bd"/>
</dbReference>
<dbReference type="Proteomes" id="UP000824063">
    <property type="component" value="Unassembled WGS sequence"/>
</dbReference>
<dbReference type="Gene3D" id="2.40.50.140">
    <property type="entry name" value="Nucleic acid-binding proteins"/>
    <property type="match status" value="1"/>
</dbReference>
<comment type="caution">
    <text evidence="4">The sequence shown here is derived from an EMBL/GenBank/DDBJ whole genome shotgun (WGS) entry which is preliminary data.</text>
</comment>
<reference evidence="4" key="2">
    <citation type="submission" date="2021-04" db="EMBL/GenBank/DDBJ databases">
        <authorList>
            <person name="Gilroy R."/>
        </authorList>
    </citation>
    <scope>NUCLEOTIDE SEQUENCE</scope>
    <source>
        <strain evidence="4">CHK172-16539</strain>
    </source>
</reference>
<dbReference type="GO" id="GO:0006260">
    <property type="term" value="P:DNA replication"/>
    <property type="evidence" value="ECO:0007669"/>
    <property type="project" value="InterPro"/>
</dbReference>